<name>A0AA36EJH9_LACSI</name>
<dbReference type="PANTHER" id="PTHR22930:SF281">
    <property type="entry name" value="NUCLEASE"/>
    <property type="match status" value="1"/>
</dbReference>
<dbReference type="PANTHER" id="PTHR22930">
    <property type="match status" value="1"/>
</dbReference>
<accession>A0AA36EJH9</accession>
<reference evidence="1" key="1">
    <citation type="submission" date="2023-04" db="EMBL/GenBank/DDBJ databases">
        <authorList>
            <person name="Vijverberg K."/>
            <person name="Xiong W."/>
            <person name="Schranz E."/>
        </authorList>
    </citation>
    <scope>NUCLEOTIDE SEQUENCE</scope>
</reference>
<dbReference type="EMBL" id="OX465084">
    <property type="protein sequence ID" value="CAI9299306.1"/>
    <property type="molecule type" value="Genomic_DNA"/>
</dbReference>
<dbReference type="InterPro" id="IPR045249">
    <property type="entry name" value="HARBI1-like"/>
</dbReference>
<keyword evidence="2" id="KW-1185">Reference proteome</keyword>
<organism evidence="1 2">
    <name type="scientific">Lactuca saligna</name>
    <name type="common">Willowleaf lettuce</name>
    <dbReference type="NCBI Taxonomy" id="75948"/>
    <lineage>
        <taxon>Eukaryota</taxon>
        <taxon>Viridiplantae</taxon>
        <taxon>Streptophyta</taxon>
        <taxon>Embryophyta</taxon>
        <taxon>Tracheophyta</taxon>
        <taxon>Spermatophyta</taxon>
        <taxon>Magnoliopsida</taxon>
        <taxon>eudicotyledons</taxon>
        <taxon>Gunneridae</taxon>
        <taxon>Pentapetalae</taxon>
        <taxon>asterids</taxon>
        <taxon>campanulids</taxon>
        <taxon>Asterales</taxon>
        <taxon>Asteraceae</taxon>
        <taxon>Cichorioideae</taxon>
        <taxon>Cichorieae</taxon>
        <taxon>Lactucinae</taxon>
        <taxon>Lactuca</taxon>
    </lineage>
</organism>
<proteinExistence type="predicted"/>
<dbReference type="Proteomes" id="UP001177003">
    <property type="component" value="Chromosome 8"/>
</dbReference>
<evidence type="ECO:0000313" key="2">
    <source>
        <dbReference type="Proteomes" id="UP001177003"/>
    </source>
</evidence>
<gene>
    <name evidence="1" type="ORF">LSALG_LOCUS38020</name>
</gene>
<protein>
    <recommendedName>
        <fullName evidence="3">DDE Tnp4 domain-containing protein</fullName>
    </recommendedName>
</protein>
<evidence type="ECO:0000313" key="1">
    <source>
        <dbReference type="EMBL" id="CAI9299306.1"/>
    </source>
</evidence>
<sequence length="126" mass="14914">MLEQRGGLKNSKNMLVDEQVAMFLQLVLDAVCRLHKKFYKKPVPIPDDETDERWRWFKGFLGALDGTYIKVKVLAAKRKPYRTRKGEICTNIVKYSEMLLVDHMVLKYLMEHTTFDMRVIQMVKVF</sequence>
<dbReference type="AlphaFoldDB" id="A0AA36EJH9"/>
<evidence type="ECO:0008006" key="3">
    <source>
        <dbReference type="Google" id="ProtNLM"/>
    </source>
</evidence>